<gene>
    <name evidence="1" type="ORF">SNOG_06649</name>
</gene>
<dbReference type="InParanoid" id="Q0UNL5"/>
<dbReference type="AlphaFoldDB" id="Q0UNL5"/>
<evidence type="ECO:0000313" key="1">
    <source>
        <dbReference type="EMBL" id="EAT86480.1"/>
    </source>
</evidence>
<organism evidence="1 2">
    <name type="scientific">Phaeosphaeria nodorum (strain SN15 / ATCC MYA-4574 / FGSC 10173)</name>
    <name type="common">Glume blotch fungus</name>
    <name type="synonym">Parastagonospora nodorum</name>
    <dbReference type="NCBI Taxonomy" id="321614"/>
    <lineage>
        <taxon>Eukaryota</taxon>
        <taxon>Fungi</taxon>
        <taxon>Dikarya</taxon>
        <taxon>Ascomycota</taxon>
        <taxon>Pezizomycotina</taxon>
        <taxon>Dothideomycetes</taxon>
        <taxon>Pleosporomycetidae</taxon>
        <taxon>Pleosporales</taxon>
        <taxon>Pleosporineae</taxon>
        <taxon>Phaeosphaeriaceae</taxon>
        <taxon>Parastagonospora</taxon>
    </lineage>
</organism>
<sequence length="84" mass="9676">MKRVKIGRRRGRQEQMMPTLISTELHVAAGGLSYVGSTEFEMATKTEMSVVAERSTPVHATREQRFMFMYTWYCNQEQTPGATR</sequence>
<dbReference type="GeneID" id="5973892"/>
<dbReference type="KEGG" id="pno:SNOG_06649"/>
<reference evidence="2" key="1">
    <citation type="journal article" date="2007" name="Plant Cell">
        <title>Dothideomycete-plant interactions illuminated by genome sequencing and EST analysis of the wheat pathogen Stagonospora nodorum.</title>
        <authorList>
            <person name="Hane J.K."/>
            <person name="Lowe R.G."/>
            <person name="Solomon P.S."/>
            <person name="Tan K.C."/>
            <person name="Schoch C.L."/>
            <person name="Spatafora J.W."/>
            <person name="Crous P.W."/>
            <person name="Kodira C."/>
            <person name="Birren B.W."/>
            <person name="Galagan J.E."/>
            <person name="Torriani S.F."/>
            <person name="McDonald B.A."/>
            <person name="Oliver R.P."/>
        </authorList>
    </citation>
    <scope>NUCLEOTIDE SEQUENCE [LARGE SCALE GENOMIC DNA]</scope>
    <source>
        <strain evidence="2">SN15 / ATCC MYA-4574 / FGSC 10173</strain>
    </source>
</reference>
<protein>
    <submittedName>
        <fullName evidence="1">Uncharacterized protein</fullName>
    </submittedName>
</protein>
<dbReference type="RefSeq" id="XP_001797013.1">
    <property type="nucleotide sequence ID" value="XM_001796961.1"/>
</dbReference>
<dbReference type="EMBL" id="CH445333">
    <property type="protein sequence ID" value="EAT86480.1"/>
    <property type="molecule type" value="Genomic_DNA"/>
</dbReference>
<proteinExistence type="predicted"/>
<dbReference type="Proteomes" id="UP000001055">
    <property type="component" value="Unassembled WGS sequence"/>
</dbReference>
<evidence type="ECO:0000313" key="2">
    <source>
        <dbReference type="Proteomes" id="UP000001055"/>
    </source>
</evidence>
<accession>Q0UNL5</accession>
<name>Q0UNL5_PHANO</name>